<reference evidence="2" key="1">
    <citation type="journal article" date="2022" name="Int. J. Mol. Sci.">
        <title>Draft Genome of Tanacetum Coccineum: Genomic Comparison of Closely Related Tanacetum-Family Plants.</title>
        <authorList>
            <person name="Yamashiro T."/>
            <person name="Shiraishi A."/>
            <person name="Nakayama K."/>
            <person name="Satake H."/>
        </authorList>
    </citation>
    <scope>NUCLEOTIDE SEQUENCE</scope>
</reference>
<feature type="region of interest" description="Disordered" evidence="1">
    <location>
        <begin position="1"/>
        <end position="100"/>
    </location>
</feature>
<evidence type="ECO:0000256" key="1">
    <source>
        <dbReference type="SAM" id="MobiDB-lite"/>
    </source>
</evidence>
<comment type="caution">
    <text evidence="2">The sequence shown here is derived from an EMBL/GenBank/DDBJ whole genome shotgun (WGS) entry which is preliminary data.</text>
</comment>
<feature type="compositionally biased region" description="Pro residues" evidence="1">
    <location>
        <begin position="30"/>
        <end position="40"/>
    </location>
</feature>
<sequence>MSSSNKSPRDYSRKHKRAILEPWKQSHNLPPSPPSPPPNRTPTISHITINLLSSSSPPLSPSNSLPKSPPNSPIFDTTHLPPSPNSSNPTSSFLPPQISTQNHSENHLHELLHLSNLYIQHAIESTNCSPPSSPFTHPPFLDQINFHLDFCHCCLDDEGSTKIRAFMEIAEDEPSVGKADARSDQ</sequence>
<feature type="compositionally biased region" description="Low complexity" evidence="1">
    <location>
        <begin position="85"/>
        <end position="96"/>
    </location>
</feature>
<dbReference type="EMBL" id="BQNB010017039">
    <property type="protein sequence ID" value="GJT58672.1"/>
    <property type="molecule type" value="Genomic_DNA"/>
</dbReference>
<keyword evidence="3" id="KW-1185">Reference proteome</keyword>
<organism evidence="2 3">
    <name type="scientific">Tanacetum coccineum</name>
    <dbReference type="NCBI Taxonomy" id="301880"/>
    <lineage>
        <taxon>Eukaryota</taxon>
        <taxon>Viridiplantae</taxon>
        <taxon>Streptophyta</taxon>
        <taxon>Embryophyta</taxon>
        <taxon>Tracheophyta</taxon>
        <taxon>Spermatophyta</taxon>
        <taxon>Magnoliopsida</taxon>
        <taxon>eudicotyledons</taxon>
        <taxon>Gunneridae</taxon>
        <taxon>Pentapetalae</taxon>
        <taxon>asterids</taxon>
        <taxon>campanulids</taxon>
        <taxon>Asterales</taxon>
        <taxon>Asteraceae</taxon>
        <taxon>Asteroideae</taxon>
        <taxon>Anthemideae</taxon>
        <taxon>Anthemidinae</taxon>
        <taxon>Tanacetum</taxon>
    </lineage>
</organism>
<protein>
    <submittedName>
        <fullName evidence="2">Uncharacterized protein</fullName>
    </submittedName>
</protein>
<accession>A0ABQ5F7W4</accession>
<proteinExistence type="predicted"/>
<feature type="compositionally biased region" description="Low complexity" evidence="1">
    <location>
        <begin position="50"/>
        <end position="66"/>
    </location>
</feature>
<reference evidence="2" key="2">
    <citation type="submission" date="2022-01" db="EMBL/GenBank/DDBJ databases">
        <authorList>
            <person name="Yamashiro T."/>
            <person name="Shiraishi A."/>
            <person name="Satake H."/>
            <person name="Nakayama K."/>
        </authorList>
    </citation>
    <scope>NUCLEOTIDE SEQUENCE</scope>
</reference>
<dbReference type="Proteomes" id="UP001151760">
    <property type="component" value="Unassembled WGS sequence"/>
</dbReference>
<gene>
    <name evidence="2" type="ORF">Tco_1002205</name>
</gene>
<evidence type="ECO:0000313" key="2">
    <source>
        <dbReference type="EMBL" id="GJT58672.1"/>
    </source>
</evidence>
<name>A0ABQ5F7W4_9ASTR</name>
<evidence type="ECO:0000313" key="3">
    <source>
        <dbReference type="Proteomes" id="UP001151760"/>
    </source>
</evidence>